<keyword evidence="1" id="KW-0812">Transmembrane</keyword>
<accession>A0ABP8EH87</accession>
<evidence type="ECO:0008006" key="4">
    <source>
        <dbReference type="Google" id="ProtNLM"/>
    </source>
</evidence>
<evidence type="ECO:0000313" key="3">
    <source>
        <dbReference type="Proteomes" id="UP001501586"/>
    </source>
</evidence>
<dbReference type="RefSeq" id="WP_236865564.1">
    <property type="nucleotide sequence ID" value="NZ_BAABAZ010000004.1"/>
</dbReference>
<gene>
    <name evidence="2" type="ORF">GCM10022261_08180</name>
</gene>
<protein>
    <recommendedName>
        <fullName evidence="4">TM2 domain-containing protein</fullName>
    </recommendedName>
</protein>
<evidence type="ECO:0000313" key="2">
    <source>
        <dbReference type="EMBL" id="GAA4283287.1"/>
    </source>
</evidence>
<keyword evidence="1" id="KW-0472">Membrane</keyword>
<evidence type="ECO:0000256" key="1">
    <source>
        <dbReference type="SAM" id="Phobius"/>
    </source>
</evidence>
<name>A0ABP8EH87_9MICO</name>
<organism evidence="2 3">
    <name type="scientific">Brevibacterium daeguense</name>
    <dbReference type="NCBI Taxonomy" id="909936"/>
    <lineage>
        <taxon>Bacteria</taxon>
        <taxon>Bacillati</taxon>
        <taxon>Actinomycetota</taxon>
        <taxon>Actinomycetes</taxon>
        <taxon>Micrococcales</taxon>
        <taxon>Brevibacteriaceae</taxon>
        <taxon>Brevibacterium</taxon>
    </lineage>
</organism>
<feature type="transmembrane region" description="Helical" evidence="1">
    <location>
        <begin position="47"/>
        <end position="67"/>
    </location>
</feature>
<keyword evidence="3" id="KW-1185">Reference proteome</keyword>
<sequence length="83" mass="9070">MSQQPYRGGTPVLPLKDPGLALVLTILGFFFIAGLQYFYIGKIFKGILFLVTLGFLYIGTIVSLFTISGETRQVNARRAAGLV</sequence>
<comment type="caution">
    <text evidence="2">The sequence shown here is derived from an EMBL/GenBank/DDBJ whole genome shotgun (WGS) entry which is preliminary data.</text>
</comment>
<proteinExistence type="predicted"/>
<keyword evidence="1" id="KW-1133">Transmembrane helix</keyword>
<dbReference type="EMBL" id="BAABAZ010000004">
    <property type="protein sequence ID" value="GAA4283287.1"/>
    <property type="molecule type" value="Genomic_DNA"/>
</dbReference>
<reference evidence="3" key="1">
    <citation type="journal article" date="2019" name="Int. J. Syst. Evol. Microbiol.">
        <title>The Global Catalogue of Microorganisms (GCM) 10K type strain sequencing project: providing services to taxonomists for standard genome sequencing and annotation.</title>
        <authorList>
            <consortium name="The Broad Institute Genomics Platform"/>
            <consortium name="The Broad Institute Genome Sequencing Center for Infectious Disease"/>
            <person name="Wu L."/>
            <person name="Ma J."/>
        </authorList>
    </citation>
    <scope>NUCLEOTIDE SEQUENCE [LARGE SCALE GENOMIC DNA]</scope>
    <source>
        <strain evidence="3">JCM 17458</strain>
    </source>
</reference>
<feature type="transmembrane region" description="Helical" evidence="1">
    <location>
        <begin position="20"/>
        <end position="40"/>
    </location>
</feature>
<dbReference type="Proteomes" id="UP001501586">
    <property type="component" value="Unassembled WGS sequence"/>
</dbReference>